<evidence type="ECO:0000313" key="2">
    <source>
        <dbReference type="EMBL" id="KAK4522520.1"/>
    </source>
</evidence>
<feature type="compositionally biased region" description="Basic and acidic residues" evidence="1">
    <location>
        <begin position="108"/>
        <end position="122"/>
    </location>
</feature>
<feature type="region of interest" description="Disordered" evidence="1">
    <location>
        <begin position="60"/>
        <end position="122"/>
    </location>
</feature>
<keyword evidence="3" id="KW-1185">Reference proteome</keyword>
<sequence length="122" mass="13609">MMKNTPSSSVNTQKQNTFNRAQFLQLFSLNFLTILQFDKIAAVTKTSAVEKKGLTETISEGLSKILTRKGGNQGESNKKDTKPKPKSSTGMKHAEPLSEDEEQTAEALIEKLKARQQPEQKR</sequence>
<proteinExistence type="predicted"/>
<dbReference type="EMBL" id="JANCYU010000006">
    <property type="protein sequence ID" value="KAK4522520.1"/>
    <property type="molecule type" value="Genomic_DNA"/>
</dbReference>
<dbReference type="AlphaFoldDB" id="A0AAV9I3F3"/>
<name>A0AAV9I3F3_9RHOD</name>
<gene>
    <name evidence="2" type="ORF">GAYE_PCTG10G0410</name>
</gene>
<organism evidence="2 3">
    <name type="scientific">Galdieria yellowstonensis</name>
    <dbReference type="NCBI Taxonomy" id="3028027"/>
    <lineage>
        <taxon>Eukaryota</taxon>
        <taxon>Rhodophyta</taxon>
        <taxon>Bangiophyceae</taxon>
        <taxon>Galdieriales</taxon>
        <taxon>Galdieriaceae</taxon>
        <taxon>Galdieria</taxon>
    </lineage>
</organism>
<accession>A0AAV9I3F3</accession>
<dbReference type="Proteomes" id="UP001300502">
    <property type="component" value="Unassembled WGS sequence"/>
</dbReference>
<comment type="caution">
    <text evidence="2">The sequence shown here is derived from an EMBL/GenBank/DDBJ whole genome shotgun (WGS) entry which is preliminary data.</text>
</comment>
<evidence type="ECO:0000256" key="1">
    <source>
        <dbReference type="SAM" id="MobiDB-lite"/>
    </source>
</evidence>
<evidence type="ECO:0000313" key="3">
    <source>
        <dbReference type="Proteomes" id="UP001300502"/>
    </source>
</evidence>
<reference evidence="2 3" key="1">
    <citation type="submission" date="2022-07" db="EMBL/GenBank/DDBJ databases">
        <title>Genome-wide signatures of adaptation to extreme environments.</title>
        <authorList>
            <person name="Cho C.H."/>
            <person name="Yoon H.S."/>
        </authorList>
    </citation>
    <scope>NUCLEOTIDE SEQUENCE [LARGE SCALE GENOMIC DNA]</scope>
    <source>
        <strain evidence="2 3">108.79 E11</strain>
    </source>
</reference>
<protein>
    <submittedName>
        <fullName evidence="2">Uncharacterized protein</fullName>
    </submittedName>
</protein>